<evidence type="ECO:0000259" key="6">
    <source>
        <dbReference type="PROSITE" id="PS50021"/>
    </source>
</evidence>
<dbReference type="InterPro" id="IPR001715">
    <property type="entry name" value="CH_dom"/>
</dbReference>
<evidence type="ECO:0000259" key="7">
    <source>
        <dbReference type="PROSITE" id="PS51840"/>
    </source>
</evidence>
<dbReference type="InterPro" id="IPR022735">
    <property type="entry name" value="bMERB_dom"/>
</dbReference>
<evidence type="ECO:0000256" key="1">
    <source>
        <dbReference type="ARBA" id="ARBA00004177"/>
    </source>
</evidence>
<evidence type="ECO:0000259" key="8">
    <source>
        <dbReference type="PROSITE" id="PS51848"/>
    </source>
</evidence>
<dbReference type="SMART" id="SM01203">
    <property type="entry name" value="DUF3585"/>
    <property type="match status" value="1"/>
</dbReference>
<sequence length="2163" mass="239066">MTSVWKRLQRVGKKATKFQFVASYQELVLECTKKWQPDKLRVVWTRRNRRICSKLHAWQPGIKNPYRGMVVWPVPENVDITVTLYRDPHADEFEDKEWTFFIENETAKGSRKVLASVDLNMKKFASATHSQTDLMLKMKPLSVKVVEATLKLSLSCVFLKEGKATDEDMQSLASLMSVKPTDIGNLDDFNESDEEEDKRSSTGVNLSTAAPAPHLPLRPAHSQEKRPASLKSPSAIVIGKERPTGCVLSRPVSGSVHNPDLTSHPPLPTRPSPTPRTMPSPARSRPPRPPPIAQPQAPSDSHTEQNTSGSPPPALPKIFQPSPGSVPVSFRRRLSGSEAPLEGPTTSDYPLLKLPRASPSSPSDPFLSHSPSSPTMLLKEIPRELNTLTEEDQTNPFLQDLLAEETKNSELKSDQCSSSRTICSISIANKQSPSSLHQPETISTERKELKPAMAVKSLGPVGKSSLDTFGVQPVDASRSEELDIGTVPPHPFSAPATTPPSSVVSTHMEKNLVFIAEKPPLAEEEPDFKVADLDKIIIASQPIKDVTVGKRPEKEPLKIDIEQPVQSSVVQTFSITDSDLIKQPENTKIESAGEVSPKEEPNVQNAKGALLCGDLNKSDEDKIIEKFASAVVIPTEHNIPNILSSSSLLKQEPTDIPRGKSQVWVEEVLASKSDSSLREKQSHKDNLDKGLTIVESQNEMALTPPVSPKGASPDISDLPKEFPFIHPQSLEPKVLKCISEQTPTVSHPIKPELIVKESESTVLTQKSVEVHSLAQAEVLIWSSLEEKVKNQDDEARDEEINKHKIPDKMPKEENKAEISSKKSLEAGEEKAVIQVKDAENLSLNKPDSQQPIPSIVLKPHPAQTIKEKKIEAVKVSIPVRMKPLLSVISPAIAVTKEDKRTSVHLEEICPLMPNMSLDTESDGNGLRKKVTFEEDSVLWAAVEEKTKEKSEDVVSMSKLIPEKEVLDRGYETMTSILQQPSTTETDVKDDKILDDQDGSVVEILHPEVFSDTKIEHPTDDEPQESIIQDLLPSGELQIDIQTSEPVAMSLVECLKLAARETQSGSMNFKTQDKGSPSKQKTAIEQTQILTPIGNDKYMKVELMSESVISNEKKNEEPCLPLEEEEDITAKKDVQNLSYVETDHLVTEVDFEKIKIQESPKRNVHEEFLPGMKTAADLRPMAESEGSQEELEFELGQEDLGTVWSAELYMDGGPEESSKPPIVITAIQTLKSPLTAFPPESGPILKDTTPTETISQPASKVVPLCQDESMQSPPPVPLQEVSPDAINQNSSSPAAKRHVVLQCDEQGTAPSDVTIETAAVKTVEICEDVAEDTSENNLSPLEGDNTKNISINNTSKDEMEKESNPVITKASEIIIVAATERPKDINVDENVVSGKDISPGSSVVSWPFPSPKLERHHEPSKSTESSSLKDDDLLEESFLLAKIRQMAEEEKAQPSASAPCTKECLIPCKSDFELPPTPPMQLKSSMKLPMDEIRPNLDQTEITKTLRPSPSVISPEQIDEKIDISQSQTPSVPPESFKLDDSNIEANARNAVLDDNVHLNKQEQNIQLERMAAERECQDTPAVKPTNQTENTETEAETKKKEEPELSIDRYEEAQIEQDKPPSPVPDELSNHPEEKDSSVVSREAKGSETPSRSPGSMQVNGQTTADASHVIVPPMRSKKKIIPPPMDLAIVKTGSAVSACDFASPLPSPGLVTSSQSLLKWCQDITRNYKGVKITNFSTSWRNGLAFCAILHHFHPEIIDFDALEPHNIKQNNKAAFDGFASLGISRLLEPSDMVLLSVPDRLIVMTYLCQIRAHFTGQELSVLQIEQNNSQSSYAVARPNQGPDVQAAAKFCAERLQAGALSGDSNSKDSLGEEGSDAVGKPNGGLVPPPRTKRAGKVEEKGSKETEGGAQTPVAPPRSNSTTSRSGFGHIRDADLVKKRRSLLKSESMDETDSKEQPKESDKDELTAEGTNGSTAARESAETEPQEANQDVKSAENETMDTNQYVLSELQALETEQKHIDSRAAVVEKSLRRLMETGSDKDEEEKLIQEWFTLVNKKNALIRRQDHLELLQEEQDLERRFELLTRELRAMMAIEDWQKTQAQQHREQLLLQELVSLVNKRDELVRDMDAKERGALEEDERLERGLEARRRKQSNKEKCVLQ</sequence>
<feature type="compositionally biased region" description="Basic and acidic residues" evidence="5">
    <location>
        <begin position="1628"/>
        <end position="1646"/>
    </location>
</feature>
<dbReference type="PANTHER" id="PTHR23167:SF42">
    <property type="entry name" value="EH DOMAIN-BINDING PROTEIN 1-LIKE PROTEIN 1"/>
    <property type="match status" value="1"/>
</dbReference>
<dbReference type="InterPro" id="IPR036872">
    <property type="entry name" value="CH_dom_sf"/>
</dbReference>
<feature type="region of interest" description="Disordered" evidence="5">
    <location>
        <begin position="1392"/>
        <end position="1430"/>
    </location>
</feature>
<feature type="domain" description="Calponin-homology (CH)" evidence="6">
    <location>
        <begin position="1712"/>
        <end position="1817"/>
    </location>
</feature>
<keyword evidence="2" id="KW-0597">Phosphoprotein</keyword>
<evidence type="ECO:0000256" key="4">
    <source>
        <dbReference type="ARBA" id="ARBA00023054"/>
    </source>
</evidence>
<feature type="region of interest" description="Disordered" evidence="5">
    <location>
        <begin position="1265"/>
        <end position="1291"/>
    </location>
</feature>
<dbReference type="GO" id="GO:0005768">
    <property type="term" value="C:endosome"/>
    <property type="evidence" value="ECO:0007669"/>
    <property type="project" value="UniProtKB-SubCell"/>
</dbReference>
<evidence type="ECO:0000313" key="9">
    <source>
        <dbReference type="Ensembl" id="ENSCCRP00010025649.1"/>
    </source>
</evidence>
<feature type="compositionally biased region" description="Polar residues" evidence="5">
    <location>
        <begin position="1648"/>
        <end position="1665"/>
    </location>
</feature>
<feature type="compositionally biased region" description="Basic and acidic residues" evidence="5">
    <location>
        <begin position="1897"/>
        <end position="1908"/>
    </location>
</feature>
<dbReference type="Pfam" id="PF00307">
    <property type="entry name" value="CH"/>
    <property type="match status" value="1"/>
</dbReference>
<feature type="compositionally biased region" description="Basic and acidic residues" evidence="5">
    <location>
        <begin position="1953"/>
        <end position="1967"/>
    </location>
</feature>
<dbReference type="SUPFAM" id="SSF47576">
    <property type="entry name" value="Calponin-homology domain, CH-domain"/>
    <property type="match status" value="1"/>
</dbReference>
<feature type="compositionally biased region" description="Polar residues" evidence="5">
    <location>
        <begin position="358"/>
        <end position="375"/>
    </location>
</feature>
<evidence type="ECO:0000256" key="3">
    <source>
        <dbReference type="ARBA" id="ARBA00022753"/>
    </source>
</evidence>
<dbReference type="Pfam" id="PF12130">
    <property type="entry name" value="bMERB_dom"/>
    <property type="match status" value="1"/>
</dbReference>
<feature type="compositionally biased region" description="Basic and acidic residues" evidence="5">
    <location>
        <begin position="1595"/>
        <end position="1619"/>
    </location>
</feature>
<name>A0A8C1QAA9_CYPCA</name>
<feature type="region of interest" description="Disordered" evidence="5">
    <location>
        <begin position="1574"/>
        <end position="1665"/>
    </location>
</feature>
<feature type="region of interest" description="Disordered" evidence="5">
    <location>
        <begin position="1862"/>
        <end position="2000"/>
    </location>
</feature>
<feature type="domain" description="BMERB" evidence="8">
    <location>
        <begin position="1994"/>
        <end position="2145"/>
    </location>
</feature>
<dbReference type="SMART" id="SM00033">
    <property type="entry name" value="CH"/>
    <property type="match status" value="1"/>
</dbReference>
<feature type="compositionally biased region" description="Pro residues" evidence="5">
    <location>
        <begin position="265"/>
        <end position="278"/>
    </location>
</feature>
<feature type="region of interest" description="Disordered" evidence="5">
    <location>
        <begin position="789"/>
        <end position="823"/>
    </location>
</feature>
<feature type="domain" description="C2 NT-type" evidence="7">
    <location>
        <begin position="8"/>
        <end position="158"/>
    </location>
</feature>
<evidence type="ECO:0000256" key="5">
    <source>
        <dbReference type="SAM" id="MobiDB-lite"/>
    </source>
</evidence>
<evidence type="ECO:0000313" key="10">
    <source>
        <dbReference type="Proteomes" id="UP000694427"/>
    </source>
</evidence>
<keyword evidence="3" id="KW-0967">Endosome</keyword>
<accession>A0A8C1QAA9</accession>
<dbReference type="InterPro" id="IPR050540">
    <property type="entry name" value="F-actin_Monoox_Mical"/>
</dbReference>
<keyword evidence="10" id="KW-1185">Reference proteome</keyword>
<dbReference type="Gene3D" id="1.10.418.10">
    <property type="entry name" value="Calponin-like domain"/>
    <property type="match status" value="1"/>
</dbReference>
<dbReference type="FunFam" id="1.10.418.10:FF:000023">
    <property type="entry name" value="EH domain-binding protein 1 isoform X1"/>
    <property type="match status" value="1"/>
</dbReference>
<feature type="region of interest" description="Disordered" evidence="5">
    <location>
        <begin position="701"/>
        <end position="723"/>
    </location>
</feature>
<dbReference type="PANTHER" id="PTHR23167">
    <property type="entry name" value="CALPONIN HOMOLOGY DOMAIN-CONTAINING PROTEIN DDB_G0272472-RELATED"/>
    <property type="match status" value="1"/>
</dbReference>
<feature type="region of interest" description="Disordered" evidence="5">
    <location>
        <begin position="180"/>
        <end position="375"/>
    </location>
</feature>
<feature type="compositionally biased region" description="Low complexity" evidence="5">
    <location>
        <begin position="209"/>
        <end position="220"/>
    </location>
</feature>
<comment type="subcellular location">
    <subcellularLocation>
        <location evidence="1">Endosome</location>
    </subcellularLocation>
</comment>
<dbReference type="InterPro" id="IPR019448">
    <property type="entry name" value="NT-C2"/>
</dbReference>
<keyword evidence="4" id="KW-0175">Coiled coil</keyword>
<dbReference type="PROSITE" id="PS51840">
    <property type="entry name" value="C2_NT"/>
    <property type="match status" value="1"/>
</dbReference>
<reference evidence="9" key="2">
    <citation type="submission" date="2025-09" db="UniProtKB">
        <authorList>
            <consortium name="Ensembl"/>
        </authorList>
    </citation>
    <scope>IDENTIFICATION</scope>
</reference>
<feature type="region of interest" description="Disordered" evidence="5">
    <location>
        <begin position="1330"/>
        <end position="1350"/>
    </location>
</feature>
<proteinExistence type="predicted"/>
<dbReference type="CDD" id="cd21198">
    <property type="entry name" value="CH_EHBP"/>
    <property type="match status" value="1"/>
</dbReference>
<dbReference type="Ensembl" id="ENSCCRT00010028149.1">
    <property type="protein sequence ID" value="ENSCCRP00010025649.1"/>
    <property type="gene ID" value="ENSCCRG00010011043.1"/>
</dbReference>
<dbReference type="PROSITE" id="PS50021">
    <property type="entry name" value="CH"/>
    <property type="match status" value="1"/>
</dbReference>
<organism evidence="9 10">
    <name type="scientific">Cyprinus carpio</name>
    <name type="common">Common carp</name>
    <dbReference type="NCBI Taxonomy" id="7962"/>
    <lineage>
        <taxon>Eukaryota</taxon>
        <taxon>Metazoa</taxon>
        <taxon>Chordata</taxon>
        <taxon>Craniata</taxon>
        <taxon>Vertebrata</taxon>
        <taxon>Euteleostomi</taxon>
        <taxon>Actinopterygii</taxon>
        <taxon>Neopterygii</taxon>
        <taxon>Teleostei</taxon>
        <taxon>Ostariophysi</taxon>
        <taxon>Cypriniformes</taxon>
        <taxon>Cyprinidae</taxon>
        <taxon>Cyprininae</taxon>
        <taxon>Cyprinus</taxon>
    </lineage>
</organism>
<evidence type="ECO:0000256" key="2">
    <source>
        <dbReference type="ARBA" id="ARBA00022553"/>
    </source>
</evidence>
<feature type="compositionally biased region" description="Basic and acidic residues" evidence="5">
    <location>
        <begin position="1411"/>
        <end position="1430"/>
    </location>
</feature>
<protein>
    <submittedName>
        <fullName evidence="9">EH domain binding protein 1-like 1b</fullName>
    </submittedName>
</protein>
<dbReference type="Pfam" id="PF10358">
    <property type="entry name" value="NT-C2"/>
    <property type="match status" value="1"/>
</dbReference>
<dbReference type="Proteomes" id="UP000694427">
    <property type="component" value="Unplaced"/>
</dbReference>
<dbReference type="PROSITE" id="PS51848">
    <property type="entry name" value="BMERB"/>
    <property type="match status" value="1"/>
</dbReference>
<reference evidence="9" key="1">
    <citation type="submission" date="2025-08" db="UniProtKB">
        <authorList>
            <consortium name="Ensembl"/>
        </authorList>
    </citation>
    <scope>IDENTIFICATION</scope>
</reference>